<feature type="transmembrane region" description="Helical" evidence="9">
    <location>
        <begin position="41"/>
        <end position="58"/>
    </location>
</feature>
<dbReference type="STRING" id="938405.SAMN02927895_03842"/>
<dbReference type="CDD" id="cd06582">
    <property type="entry name" value="TM_PBP1_LivH_like"/>
    <property type="match status" value="1"/>
</dbReference>
<evidence type="ECO:0000256" key="1">
    <source>
        <dbReference type="ARBA" id="ARBA00004651"/>
    </source>
</evidence>
<feature type="transmembrane region" description="Helical" evidence="9">
    <location>
        <begin position="508"/>
        <end position="527"/>
    </location>
</feature>
<keyword evidence="3" id="KW-1003">Cell membrane</keyword>
<feature type="transmembrane region" description="Helical" evidence="9">
    <location>
        <begin position="332"/>
        <end position="353"/>
    </location>
</feature>
<evidence type="ECO:0000256" key="4">
    <source>
        <dbReference type="ARBA" id="ARBA00022692"/>
    </source>
</evidence>
<gene>
    <name evidence="10" type="ORF">SAMN04487779_1001697</name>
</gene>
<keyword evidence="5" id="KW-0029">Amino-acid transport</keyword>
<evidence type="ECO:0000256" key="5">
    <source>
        <dbReference type="ARBA" id="ARBA00022970"/>
    </source>
</evidence>
<comment type="subcellular location">
    <subcellularLocation>
        <location evidence="1">Cell membrane</location>
        <topology evidence="1">Multi-pass membrane protein</topology>
    </subcellularLocation>
</comment>
<feature type="transmembrane region" description="Helical" evidence="9">
    <location>
        <begin position="64"/>
        <end position="87"/>
    </location>
</feature>
<feature type="transmembrane region" description="Helical" evidence="9">
    <location>
        <begin position="6"/>
        <end position="29"/>
    </location>
</feature>
<feature type="transmembrane region" description="Helical" evidence="9">
    <location>
        <begin position="230"/>
        <end position="250"/>
    </location>
</feature>
<feature type="transmembrane region" description="Helical" evidence="9">
    <location>
        <begin position="99"/>
        <end position="119"/>
    </location>
</feature>
<dbReference type="RefSeq" id="WP_090566917.1">
    <property type="nucleotide sequence ID" value="NZ_FMXZ01000012.1"/>
</dbReference>
<dbReference type="PANTHER" id="PTHR11795">
    <property type="entry name" value="BRANCHED-CHAIN AMINO ACID TRANSPORT SYSTEM PERMEASE PROTEIN LIVH"/>
    <property type="match status" value="1"/>
</dbReference>
<evidence type="ECO:0000256" key="2">
    <source>
        <dbReference type="ARBA" id="ARBA00022448"/>
    </source>
</evidence>
<name>A0A1G6KZC2_9PROT</name>
<protein>
    <submittedName>
        <fullName evidence="10">Amino acid/amide ABC transporter membrane protein 1, HAAT family /amino acid/amide ABC transporter membrane protein 2, HAAT family</fullName>
    </submittedName>
</protein>
<reference evidence="10 11" key="1">
    <citation type="submission" date="2016-10" db="EMBL/GenBank/DDBJ databases">
        <authorList>
            <person name="de Groot N.N."/>
        </authorList>
    </citation>
    <scope>NUCLEOTIDE SEQUENCE [LARGE SCALE GENOMIC DNA]</scope>
    <source>
        <strain evidence="10 11">CPCC 100156</strain>
    </source>
</reference>
<dbReference type="InterPro" id="IPR043428">
    <property type="entry name" value="LivM-like"/>
</dbReference>
<evidence type="ECO:0000313" key="10">
    <source>
        <dbReference type="EMBL" id="SDC36168.1"/>
    </source>
</evidence>
<feature type="transmembrane region" description="Helical" evidence="9">
    <location>
        <begin position="257"/>
        <end position="280"/>
    </location>
</feature>
<evidence type="ECO:0000313" key="11">
    <source>
        <dbReference type="Proteomes" id="UP000198925"/>
    </source>
</evidence>
<proteinExistence type="inferred from homology"/>
<dbReference type="OrthoDB" id="8126477at2"/>
<dbReference type="Pfam" id="PF02653">
    <property type="entry name" value="BPD_transp_2"/>
    <property type="match status" value="2"/>
</dbReference>
<dbReference type="GO" id="GO:0015658">
    <property type="term" value="F:branched-chain amino acid transmembrane transporter activity"/>
    <property type="evidence" value="ECO:0007669"/>
    <property type="project" value="InterPro"/>
</dbReference>
<keyword evidence="6 9" id="KW-1133">Transmembrane helix</keyword>
<evidence type="ECO:0000256" key="6">
    <source>
        <dbReference type="ARBA" id="ARBA00022989"/>
    </source>
</evidence>
<dbReference type="GO" id="GO:0006865">
    <property type="term" value="P:amino acid transport"/>
    <property type="evidence" value="ECO:0007669"/>
    <property type="project" value="UniProtKB-KW"/>
</dbReference>
<sequence>MENLVLQALSGLASASSLFLVASGLTVIFGVSRVVNFAHGSLYMLGAYLAWTLVTTLPRGHLGFWGGVIGAALLVGLIGLLVEVLLLRRIYRAPELFQLLATFGVVLIVQDLALMTWGAQDLLGPRAPGLRGSVEIVGLRFPLYELFLIGVGPVVLALLWLLFHRTRWGTLVRAATQDREMVGALGVNQRMLFTSVFFLGSLLAGLGGALQLPRESVNLHMDLSIITEAFVVVVVGGLGSLSGAALAALLIGELHAFGILIVPKITLVLVFLVMALVLVVRPHGLLGKPEAAARGGQGSAEPVIGPAPPALRWLALAALAVAVVLPPFLGDYAVSVLTELAIFVLFAASLHLIMGPGGMASFGHAAYFGLGAYGAALAAQWLGAPMLAGLALAPLMAGIFGLVFGYFCVRLSGVYAAMLTLAFAQIAWSVAFQWVEVTGGDNGILGVWPDAWAAPKLVYYYLALALCLGATLFLRRVVHAPFGYALRAQRDSTLRAEAIGIDAFRIRWLGFALAAAAAGIAGGLFAYGKGSVFPTYMGIPRSVDALLMVLLGGVQTLSGPIIGALAFTGLQEQLVRLTDLWRLILGCIIVLLVLFFPQGLAGAARARWEARHGDA</sequence>
<dbReference type="InterPro" id="IPR001851">
    <property type="entry name" value="ABC_transp_permease"/>
</dbReference>
<dbReference type="PANTHER" id="PTHR11795:SF442">
    <property type="entry name" value="ABC TRANSPORTER ATP-BINDING PROTEIN"/>
    <property type="match status" value="1"/>
</dbReference>
<evidence type="ECO:0000256" key="9">
    <source>
        <dbReference type="SAM" id="Phobius"/>
    </source>
</evidence>
<feature type="transmembrane region" description="Helical" evidence="9">
    <location>
        <begin position="139"/>
        <end position="163"/>
    </location>
</feature>
<keyword evidence="11" id="KW-1185">Reference proteome</keyword>
<evidence type="ECO:0000256" key="3">
    <source>
        <dbReference type="ARBA" id="ARBA00022475"/>
    </source>
</evidence>
<feature type="transmembrane region" description="Helical" evidence="9">
    <location>
        <begin position="547"/>
        <end position="568"/>
    </location>
</feature>
<feature type="transmembrane region" description="Helical" evidence="9">
    <location>
        <begin position="191"/>
        <end position="210"/>
    </location>
</feature>
<dbReference type="EMBL" id="FMZX01000001">
    <property type="protein sequence ID" value="SDC36168.1"/>
    <property type="molecule type" value="Genomic_DNA"/>
</dbReference>
<comment type="similarity">
    <text evidence="8">Belongs to the binding-protein-dependent transport system permease family. LivHM subfamily.</text>
</comment>
<dbReference type="GO" id="GO:0005886">
    <property type="term" value="C:plasma membrane"/>
    <property type="evidence" value="ECO:0007669"/>
    <property type="project" value="UniProtKB-SubCell"/>
</dbReference>
<feature type="transmembrane region" description="Helical" evidence="9">
    <location>
        <begin position="414"/>
        <end position="435"/>
    </location>
</feature>
<keyword evidence="7 9" id="KW-0472">Membrane</keyword>
<evidence type="ECO:0000256" key="7">
    <source>
        <dbReference type="ARBA" id="ARBA00023136"/>
    </source>
</evidence>
<feature type="transmembrane region" description="Helical" evidence="9">
    <location>
        <begin position="458"/>
        <end position="478"/>
    </location>
</feature>
<evidence type="ECO:0000256" key="8">
    <source>
        <dbReference type="ARBA" id="ARBA00037998"/>
    </source>
</evidence>
<organism evidence="10 11">
    <name type="scientific">Belnapia rosea</name>
    <dbReference type="NCBI Taxonomy" id="938405"/>
    <lineage>
        <taxon>Bacteria</taxon>
        <taxon>Pseudomonadati</taxon>
        <taxon>Pseudomonadota</taxon>
        <taxon>Alphaproteobacteria</taxon>
        <taxon>Acetobacterales</taxon>
        <taxon>Roseomonadaceae</taxon>
        <taxon>Belnapia</taxon>
    </lineage>
</organism>
<accession>A0A1G6KZC2</accession>
<dbReference type="CDD" id="cd06581">
    <property type="entry name" value="TM_PBP1_LivM_like"/>
    <property type="match status" value="1"/>
</dbReference>
<feature type="transmembrane region" description="Helical" evidence="9">
    <location>
        <begin position="580"/>
        <end position="600"/>
    </location>
</feature>
<dbReference type="Proteomes" id="UP000198925">
    <property type="component" value="Unassembled WGS sequence"/>
</dbReference>
<keyword evidence="2" id="KW-0813">Transport</keyword>
<feature type="transmembrane region" description="Helical" evidence="9">
    <location>
        <begin position="388"/>
        <end position="407"/>
    </location>
</feature>
<dbReference type="AlphaFoldDB" id="A0A1G6KZC2"/>
<keyword evidence="4 9" id="KW-0812">Transmembrane</keyword>
<dbReference type="InterPro" id="IPR052157">
    <property type="entry name" value="BCAA_transport_permease"/>
</dbReference>